<evidence type="ECO:0008006" key="3">
    <source>
        <dbReference type="Google" id="ProtNLM"/>
    </source>
</evidence>
<reference evidence="2" key="1">
    <citation type="submission" date="2019-02" db="EMBL/GenBank/DDBJ databases">
        <title>Draft genome sequence of Dolichospermum planctonicum NIES-80.</title>
        <authorList>
            <person name="Yamaguchi H."/>
            <person name="Suzuki S."/>
            <person name="Kawachi M."/>
        </authorList>
    </citation>
    <scope>NUCLEOTIDE SEQUENCE [LARGE SCALE GENOMIC DNA]</scope>
    <source>
        <strain evidence="2">NIES-80</strain>
    </source>
</reference>
<dbReference type="SUPFAM" id="SSF49452">
    <property type="entry name" value="Starch-binding domain-like"/>
    <property type="match status" value="1"/>
</dbReference>
<evidence type="ECO:0000313" key="2">
    <source>
        <dbReference type="Proteomes" id="UP000299367"/>
    </source>
</evidence>
<proteinExistence type="predicted"/>
<dbReference type="OrthoDB" id="580948at2"/>
<evidence type="ECO:0000313" key="1">
    <source>
        <dbReference type="EMBL" id="GCL43652.1"/>
    </source>
</evidence>
<gene>
    <name evidence="1" type="ORF">NIES80_33700</name>
</gene>
<accession>A0A480AH22</accession>
<dbReference type="Pfam" id="PF13620">
    <property type="entry name" value="CarboxypepD_reg"/>
    <property type="match status" value="1"/>
</dbReference>
<dbReference type="InterPro" id="IPR013784">
    <property type="entry name" value="Carb-bd-like_fold"/>
</dbReference>
<name>A0A480AH22_9CYAN</name>
<protein>
    <recommendedName>
        <fullName evidence="3">Carboxypeptidase regulatory-like domain-containing protein</fullName>
    </recommendedName>
</protein>
<dbReference type="GO" id="GO:0030246">
    <property type="term" value="F:carbohydrate binding"/>
    <property type="evidence" value="ECO:0007669"/>
    <property type="project" value="InterPro"/>
</dbReference>
<dbReference type="Proteomes" id="UP000299367">
    <property type="component" value="Unassembled WGS sequence"/>
</dbReference>
<organism evidence="1 2">
    <name type="scientific">Dolichospermum planctonicum</name>
    <dbReference type="NCBI Taxonomy" id="136072"/>
    <lineage>
        <taxon>Bacteria</taxon>
        <taxon>Bacillati</taxon>
        <taxon>Cyanobacteriota</taxon>
        <taxon>Cyanophyceae</taxon>
        <taxon>Nostocales</taxon>
        <taxon>Aphanizomenonaceae</taxon>
        <taxon>Dolichospermum</taxon>
    </lineage>
</organism>
<dbReference type="EMBL" id="BJCF01000047">
    <property type="protein sequence ID" value="GCL43652.1"/>
    <property type="molecule type" value="Genomic_DNA"/>
</dbReference>
<dbReference type="AlphaFoldDB" id="A0A480AH22"/>
<comment type="caution">
    <text evidence="1">The sequence shown here is derived from an EMBL/GenBank/DDBJ whole genome shotgun (WGS) entry which is preliminary data.</text>
</comment>
<dbReference type="RefSeq" id="WP_137909110.1">
    <property type="nucleotide sequence ID" value="NZ_BJCF01000047.1"/>
</dbReference>
<sequence length="933" mass="103296">MFFKINNYLKILCFFNLVSCSFIGKNNLILAAELPRQVSLNEENSQKQILIKTPLENISQPKYFGDENFGDEKLPIFLTQTTSTPPKDDPVTTFIIGLNAGKNNIRDGVLVRGEVKDKDAINFDKWLIPYDDVLQTLKFTSKSISDHEVELRSPFKVIHFDTNKLHNDPELGLVLSTKEIKDIFGIESKFDWREYAIVFDIPEIKSEDSNNIEKKPVIITGLPKISPPDITLSMVEQRANLTGTTTSDLKNQGTLSAVGTILDSSWFLRLNQGDMTDSKTWQLSDLQILKQTDSSDYYLGSQATFWPSSSGGDFWGFTTIKRYGFSPFSTYGSGGVNFGQRLQPERISGTVTGRAPPGTLARLVKGLYNPTPIAEQLVDISGNYRFDNVPVGRKIGTNYQVLLYADGVLTAKPRVEDARFNLLPEQLSMGTSALIVSGGGKRHLNNNDFWGDFTQFSGGIKQRWGLTKDLTVGLGGIYDSSFQGLTELFYQPQKSPFKANISGLMGDKIKINTNLSWEKSPLKVTVSSVIADDIKLNTNVIWDGNPNFYATLSNDLKSTRYTFDFQISKQFKFNSNGDLDKDKNFGVGYSSSSGNSSTSALVNINTNAQLNWSLNQTLGKLSFNHSGNQSSTSSQLSYLFHPDQSLIFKYETLNSSQNANLLSAYWRYTSPMQTKYGENLWQGELGYRMGSLGTGLYGTLGTTVLPGILLQARYEGVSLNSDQSSLGIQLVSSLGFQGGITPGDRQIERFRTQGGLLIKPFLDRNSNGKRDHHEEIYHDNSDFLMLNNEPVISSQLDIHKDNLIVRLPPGTYRVDLDPAGFPPDFQPAISSFAVQVVEGSYTPVVIALQPAYTLAGTLTDSKGNPIAGAKVEAIDNSSKSSVISITNNAGVFYLEQLRQGSYQLKVNGKYAEPNTITIKADANTLQELNLKLP</sequence>
<dbReference type="Gene3D" id="2.60.40.1120">
    <property type="entry name" value="Carboxypeptidase-like, regulatory domain"/>
    <property type="match status" value="1"/>
</dbReference>